<gene>
    <name evidence="12" type="primary">pstC</name>
    <name evidence="12" type="ORF">ACFQDI_10635</name>
</gene>
<feature type="transmembrane region" description="Helical" evidence="9">
    <location>
        <begin position="373"/>
        <end position="390"/>
    </location>
</feature>
<dbReference type="Gene3D" id="1.10.3720.10">
    <property type="entry name" value="MetI-like"/>
    <property type="match status" value="1"/>
</dbReference>
<dbReference type="PROSITE" id="PS50928">
    <property type="entry name" value="ABC_TM1"/>
    <property type="match status" value="1"/>
</dbReference>
<dbReference type="CDD" id="cd06261">
    <property type="entry name" value="TM_PBP2"/>
    <property type="match status" value="1"/>
</dbReference>
<dbReference type="InterPro" id="IPR000515">
    <property type="entry name" value="MetI-like"/>
</dbReference>
<protein>
    <recommendedName>
        <fullName evidence="10">Phosphate transport system permease protein</fullName>
    </recommendedName>
</protein>
<feature type="transmembrane region" description="Helical" evidence="9">
    <location>
        <begin position="611"/>
        <end position="632"/>
    </location>
</feature>
<evidence type="ECO:0000256" key="9">
    <source>
        <dbReference type="RuleBase" id="RU363032"/>
    </source>
</evidence>
<keyword evidence="4 10" id="KW-1003">Cell membrane</keyword>
<dbReference type="NCBIfam" id="TIGR02138">
    <property type="entry name" value="phosphate_pstC"/>
    <property type="match status" value="1"/>
</dbReference>
<accession>A0ABW0KP81</accession>
<dbReference type="Proteomes" id="UP001596052">
    <property type="component" value="Unassembled WGS sequence"/>
</dbReference>
<evidence type="ECO:0000256" key="6">
    <source>
        <dbReference type="ARBA" id="ARBA00022692"/>
    </source>
</evidence>
<dbReference type="SUPFAM" id="SSF161098">
    <property type="entry name" value="MetI-like"/>
    <property type="match status" value="1"/>
</dbReference>
<evidence type="ECO:0000256" key="7">
    <source>
        <dbReference type="ARBA" id="ARBA00022989"/>
    </source>
</evidence>
<keyword evidence="3 9" id="KW-0813">Transport</keyword>
<evidence type="ECO:0000256" key="5">
    <source>
        <dbReference type="ARBA" id="ARBA00022592"/>
    </source>
</evidence>
<evidence type="ECO:0000313" key="12">
    <source>
        <dbReference type="EMBL" id="MFC5455313.1"/>
    </source>
</evidence>
<dbReference type="EMBL" id="JBHSMQ010000003">
    <property type="protein sequence ID" value="MFC5455313.1"/>
    <property type="molecule type" value="Genomic_DNA"/>
</dbReference>
<comment type="similarity">
    <text evidence="2 10">Belongs to the binding-protein-dependent transport system permease family. CysTW subfamily.</text>
</comment>
<dbReference type="InterPro" id="IPR051124">
    <property type="entry name" value="Phosphate_Transport_Permease"/>
</dbReference>
<evidence type="ECO:0000256" key="8">
    <source>
        <dbReference type="ARBA" id="ARBA00023136"/>
    </source>
</evidence>
<evidence type="ECO:0000259" key="11">
    <source>
        <dbReference type="PROSITE" id="PS50928"/>
    </source>
</evidence>
<evidence type="ECO:0000256" key="2">
    <source>
        <dbReference type="ARBA" id="ARBA00007069"/>
    </source>
</evidence>
<dbReference type="PANTHER" id="PTHR30425">
    <property type="entry name" value="PHOSPHATE TRANSPORT SYSTEM PERMEASE PROTEIN PST"/>
    <property type="match status" value="1"/>
</dbReference>
<feature type="transmembrane region" description="Helical" evidence="9">
    <location>
        <begin position="488"/>
        <end position="509"/>
    </location>
</feature>
<name>A0ABW0KP81_9BACT</name>
<feature type="transmembrane region" description="Helical" evidence="9">
    <location>
        <begin position="35"/>
        <end position="56"/>
    </location>
</feature>
<dbReference type="InterPro" id="IPR035906">
    <property type="entry name" value="MetI-like_sf"/>
</dbReference>
<proteinExistence type="inferred from homology"/>
<organism evidence="12 13">
    <name type="scientific">Prosthecobacter fluviatilis</name>
    <dbReference type="NCBI Taxonomy" id="445931"/>
    <lineage>
        <taxon>Bacteria</taxon>
        <taxon>Pseudomonadati</taxon>
        <taxon>Verrucomicrobiota</taxon>
        <taxon>Verrucomicrobiia</taxon>
        <taxon>Verrucomicrobiales</taxon>
        <taxon>Verrucomicrobiaceae</taxon>
        <taxon>Prosthecobacter</taxon>
    </lineage>
</organism>
<dbReference type="RefSeq" id="WP_377166269.1">
    <property type="nucleotide sequence ID" value="NZ_JBHSMQ010000003.1"/>
</dbReference>
<comment type="function">
    <text evidence="10">Part of the binding-protein-dependent transport system for phosphate; probably responsible for the translocation of the substrate across the membrane.</text>
</comment>
<evidence type="ECO:0000313" key="13">
    <source>
        <dbReference type="Proteomes" id="UP001596052"/>
    </source>
</evidence>
<comment type="subcellular location">
    <subcellularLocation>
        <location evidence="1 9">Cell membrane</location>
        <topology evidence="1 9">Multi-pass membrane protein</topology>
    </subcellularLocation>
</comment>
<feature type="transmembrane region" description="Helical" evidence="9">
    <location>
        <begin position="402"/>
        <end position="427"/>
    </location>
</feature>
<keyword evidence="13" id="KW-1185">Reference proteome</keyword>
<sequence length="644" mass="70830">MNSLSTPSRPPLRSVLLRSRKRTILGLDPQKVIKYFFGSNASVAIIVLVLIMVFLLREGIDFLPTYQRELQTYRRAGLEFCDIIDQPLQRNQALSSSLRQAVGASLETISKTARDRRDAAFLLKRQLEDKTARPRESLTQALEKTPPATEQVEILRRELQAASASAAKELDYPALFSTAEREQLQQEFAALTPEVPDLPPLLQALVAEFAAKDREARAKFAALVTAQEEFEEATEPLQEVVDELKAKALETKEKAVEFEVLETNRLRLLEAAAKETDPKEKASLTKEAEESVSEAVNLGDSIKEITARTAELREQVEKYAVVIEKAATALPQEAGTKAALKLVNEVREKIPAHAREMRSAAARLEGWHWDKPVSIFSVIGAFFFGTQWITNSSWQDFFGFVPLLTGSLVIAAIAILIATPVSVVAAIYTNQFASDREKEIIKPIIEFIQAIPSVVLGFIGISLVGNLIKDVSEWGWLQWVPGFPIQERLNMFNAGCLLAFMAVPTMFSLSEDALNNVPRAYIDASDALGATKLQTVFRVIVPAGISGILSAILLGLGRVVGETMVVLLVAGNRIAIPDFSAGPGVIFHPAHTLTGIIAQELGEVSRGSSHWQALFMVGIVLFAISLLVNWCARAVARRFEPHKA</sequence>
<comment type="caution">
    <text evidence="12">The sequence shown here is derived from an EMBL/GenBank/DDBJ whole genome shotgun (WGS) entry which is preliminary data.</text>
</comment>
<dbReference type="Pfam" id="PF00528">
    <property type="entry name" value="BPD_transp_1"/>
    <property type="match status" value="1"/>
</dbReference>
<feature type="transmembrane region" description="Helical" evidence="9">
    <location>
        <begin position="447"/>
        <end position="468"/>
    </location>
</feature>
<evidence type="ECO:0000256" key="10">
    <source>
        <dbReference type="RuleBase" id="RU363054"/>
    </source>
</evidence>
<dbReference type="PANTHER" id="PTHR30425:SF1">
    <property type="entry name" value="PHOSPHATE TRANSPORT SYSTEM PERMEASE PROTEIN PSTC"/>
    <property type="match status" value="1"/>
</dbReference>
<evidence type="ECO:0000256" key="4">
    <source>
        <dbReference type="ARBA" id="ARBA00022475"/>
    </source>
</evidence>
<keyword evidence="6 9" id="KW-0812">Transmembrane</keyword>
<reference evidence="13" key="1">
    <citation type="journal article" date="2019" name="Int. J. Syst. Evol. Microbiol.">
        <title>The Global Catalogue of Microorganisms (GCM) 10K type strain sequencing project: providing services to taxonomists for standard genome sequencing and annotation.</title>
        <authorList>
            <consortium name="The Broad Institute Genomics Platform"/>
            <consortium name="The Broad Institute Genome Sequencing Center for Infectious Disease"/>
            <person name="Wu L."/>
            <person name="Ma J."/>
        </authorList>
    </citation>
    <scope>NUCLEOTIDE SEQUENCE [LARGE SCALE GENOMIC DNA]</scope>
    <source>
        <strain evidence="13">CGMCC 4.1469</strain>
    </source>
</reference>
<feature type="transmembrane region" description="Helical" evidence="9">
    <location>
        <begin position="539"/>
        <end position="560"/>
    </location>
</feature>
<feature type="domain" description="ABC transmembrane type-1" evidence="11">
    <location>
        <begin position="404"/>
        <end position="632"/>
    </location>
</feature>
<keyword evidence="8 9" id="KW-0472">Membrane</keyword>
<evidence type="ECO:0000256" key="3">
    <source>
        <dbReference type="ARBA" id="ARBA00022448"/>
    </source>
</evidence>
<keyword evidence="7 9" id="KW-1133">Transmembrane helix</keyword>
<evidence type="ECO:0000256" key="1">
    <source>
        <dbReference type="ARBA" id="ARBA00004651"/>
    </source>
</evidence>
<keyword evidence="5 10" id="KW-0592">Phosphate transport</keyword>
<dbReference type="InterPro" id="IPR011864">
    <property type="entry name" value="Phosphate_PstC"/>
</dbReference>